<comment type="caution">
    <text evidence="3">The sequence shown here is derived from an EMBL/GenBank/DDBJ whole genome shotgun (WGS) entry which is preliminary data.</text>
</comment>
<dbReference type="PANTHER" id="PTHR10039:SF10">
    <property type="entry name" value="NACHT DOMAIN-CONTAINING PROTEIN"/>
    <property type="match status" value="1"/>
</dbReference>
<dbReference type="PANTHER" id="PTHR10039">
    <property type="entry name" value="AMELOGENIN"/>
    <property type="match status" value="1"/>
</dbReference>
<keyword evidence="4" id="KW-1185">Reference proteome</keyword>
<sequence length="1006" mass="112000">MPPSTALATVSSFSSTLPADLRLAQAISEFAQILDGPSKQRFRELQVQLTTASPSANDVIRLTEELNRDGAKRHASWQPATGTRVGGFLRRLQQFAASGDVLIGGSQNLIASGVWASVRAMLEASVGYHTLFDQVSTLLMKLATSWYISQEFVQHFPSSEELQLFLAEYLIRLVRLCQKVVIFSRKSPASLLAASLLSSFDTEFLPIQQELDQWGLLIEKKFSSLVAKSAIDGQIAGAKVGRSLTRLISSKAKQRTRLERQQRLLDRLAPDQECFESIWRRERKKGNATWILETSEYQAWASTESASALCITGCLGSGKTVALANIVADISLRERRCAFFFCKAEDKRTFTARTIIGSIAQQLLLGAVEECHWGVLDRNPRLSLGPLTLESILQLLPSLLPSTRNVAYRIVLDGLDECSTEEVDDILSALRALCQSLEGLVSVCFSARTNSHAAITSRSIFEGLQQVSVGNAERDDEIKSYIKAEVTRRNKLRETPLSAEIETLVADQLMLGAQGMYLWVSLQLEAIFPATLKTITTDEGVKGILLRLPKSLPEAFDQAISRITDPRYGSTIFGMIGVAVVPLSGEQLQVALSITPGDTRWNSGAMVNCSPRQLVAICGGSLIEMDEEDGHVRFIHHSVWTHLASSRGSSDALDRGWVCEMERRMGSVCINYLHFPELKSPLTVQHDSIDGRNITERVKDSVTSPQPVIGQIIRHLRNDRRRNIGPKNFDLLATLQTMHLSGDKDVFRCFFPYAEAHWFYHTRLFSMERDEHGEYSLWKKIVEERSEKVNPPWKDGIKKDSGSSNLPLLFDLVVNFDHGALFQHMVREAFNQDSTFGNLFINQLAPRIKDGTFRITGPWLDDVIALHLTVGPIELGVLQTLNSLGAGHAFRYIGHPRPDTLGRQSRLTWSVIKNVCRGPQPPGLAEEEIFQVALTVACSWEFEVVKEVSSEMMSHLLEPIRRGWLAMSHKIIFQLVVLPGPLTEIFDNLQPLQAAIESGNAEISVI</sequence>
<evidence type="ECO:0000256" key="1">
    <source>
        <dbReference type="ARBA" id="ARBA00022737"/>
    </source>
</evidence>
<accession>A0AA39Y634</accession>
<gene>
    <name evidence="3" type="ORF">B0T16DRAFT_458614</name>
</gene>
<dbReference type="Proteomes" id="UP001174936">
    <property type="component" value="Unassembled WGS sequence"/>
</dbReference>
<evidence type="ECO:0000313" key="4">
    <source>
        <dbReference type="Proteomes" id="UP001174936"/>
    </source>
</evidence>
<reference evidence="3" key="1">
    <citation type="submission" date="2023-06" db="EMBL/GenBank/DDBJ databases">
        <title>Genome-scale phylogeny and comparative genomics of the fungal order Sordariales.</title>
        <authorList>
            <consortium name="Lawrence Berkeley National Laboratory"/>
            <person name="Hensen N."/>
            <person name="Bonometti L."/>
            <person name="Westerberg I."/>
            <person name="Brannstrom I.O."/>
            <person name="Guillou S."/>
            <person name="Cros-Aarteil S."/>
            <person name="Calhoun S."/>
            <person name="Haridas S."/>
            <person name="Kuo A."/>
            <person name="Mondo S."/>
            <person name="Pangilinan J."/>
            <person name="Riley R."/>
            <person name="Labutti K."/>
            <person name="Andreopoulos B."/>
            <person name="Lipzen A."/>
            <person name="Chen C."/>
            <person name="Yanf M."/>
            <person name="Daum C."/>
            <person name="Ng V."/>
            <person name="Clum A."/>
            <person name="Steindorff A."/>
            <person name="Ohm R."/>
            <person name="Martin F."/>
            <person name="Silar P."/>
            <person name="Natvig D."/>
            <person name="Lalanne C."/>
            <person name="Gautier V."/>
            <person name="Ament-Velasquez S.L."/>
            <person name="Kruys A."/>
            <person name="Hutchinson M.I."/>
            <person name="Powell A.J."/>
            <person name="Barry K."/>
            <person name="Miller A.N."/>
            <person name="Grigoriev I.V."/>
            <person name="Debuchy R."/>
            <person name="Gladieux P."/>
            <person name="Thoren M.H."/>
            <person name="Johannesson H."/>
        </authorList>
    </citation>
    <scope>NUCLEOTIDE SEQUENCE</scope>
    <source>
        <strain evidence="3">SMH2532-1</strain>
    </source>
</reference>
<dbReference type="EMBL" id="JAULSV010000004">
    <property type="protein sequence ID" value="KAK0646727.1"/>
    <property type="molecule type" value="Genomic_DNA"/>
</dbReference>
<proteinExistence type="predicted"/>
<dbReference type="InterPro" id="IPR056884">
    <property type="entry name" value="NPHP3-like_N"/>
</dbReference>
<protein>
    <recommendedName>
        <fullName evidence="2">Nephrocystin 3-like N-terminal domain-containing protein</fullName>
    </recommendedName>
</protein>
<feature type="domain" description="Nephrocystin 3-like N-terminal" evidence="2">
    <location>
        <begin position="288"/>
        <end position="448"/>
    </location>
</feature>
<dbReference type="Pfam" id="PF24883">
    <property type="entry name" value="NPHP3_N"/>
    <property type="match status" value="1"/>
</dbReference>
<dbReference type="InterPro" id="IPR027417">
    <property type="entry name" value="P-loop_NTPase"/>
</dbReference>
<keyword evidence="1" id="KW-0677">Repeat</keyword>
<evidence type="ECO:0000259" key="2">
    <source>
        <dbReference type="Pfam" id="PF24883"/>
    </source>
</evidence>
<evidence type="ECO:0000313" key="3">
    <source>
        <dbReference type="EMBL" id="KAK0646727.1"/>
    </source>
</evidence>
<dbReference type="Gene3D" id="3.40.50.300">
    <property type="entry name" value="P-loop containing nucleotide triphosphate hydrolases"/>
    <property type="match status" value="1"/>
</dbReference>
<name>A0AA39Y634_9PEZI</name>
<organism evidence="3 4">
    <name type="scientific">Cercophora newfieldiana</name>
    <dbReference type="NCBI Taxonomy" id="92897"/>
    <lineage>
        <taxon>Eukaryota</taxon>
        <taxon>Fungi</taxon>
        <taxon>Dikarya</taxon>
        <taxon>Ascomycota</taxon>
        <taxon>Pezizomycotina</taxon>
        <taxon>Sordariomycetes</taxon>
        <taxon>Sordariomycetidae</taxon>
        <taxon>Sordariales</taxon>
        <taxon>Lasiosphaeriaceae</taxon>
        <taxon>Cercophora</taxon>
    </lineage>
</organism>
<dbReference type="AlphaFoldDB" id="A0AA39Y634"/>